<gene>
    <name evidence="2" type="ORF">SAMN05216476_0985</name>
</gene>
<keyword evidence="1" id="KW-0472">Membrane</keyword>
<keyword evidence="1" id="KW-1133">Transmembrane helix</keyword>
<dbReference type="AlphaFoldDB" id="A0AAX2D7C8"/>
<feature type="transmembrane region" description="Helical" evidence="1">
    <location>
        <begin position="6"/>
        <end position="26"/>
    </location>
</feature>
<evidence type="ECO:0000313" key="2">
    <source>
        <dbReference type="EMBL" id="SDU22095.1"/>
    </source>
</evidence>
<keyword evidence="3" id="KW-1185">Reference proteome</keyword>
<dbReference type="EMBL" id="LT629790">
    <property type="protein sequence ID" value="SDU22095.1"/>
    <property type="molecule type" value="Genomic_DNA"/>
</dbReference>
<name>A0AAX2D7C8_9PSED</name>
<accession>A0AAX2D7C8</accession>
<reference evidence="2 3" key="1">
    <citation type="submission" date="2016-10" db="EMBL/GenBank/DDBJ databases">
        <authorList>
            <person name="Varghese N."/>
            <person name="Submissions S."/>
        </authorList>
    </citation>
    <scope>NUCLEOTIDE SEQUENCE [LARGE SCALE GENOMIC DNA]</scope>
    <source>
        <strain evidence="2 3">DSM 16733</strain>
    </source>
</reference>
<evidence type="ECO:0000313" key="3">
    <source>
        <dbReference type="Proteomes" id="UP000183772"/>
    </source>
</evidence>
<protein>
    <submittedName>
        <fullName evidence="2">Uncharacterized protein</fullName>
    </submittedName>
</protein>
<evidence type="ECO:0000256" key="1">
    <source>
        <dbReference type="SAM" id="Phobius"/>
    </source>
</evidence>
<organism evidence="2 3">
    <name type="scientific">Pseudomonas mediterranea</name>
    <dbReference type="NCBI Taxonomy" id="183795"/>
    <lineage>
        <taxon>Bacteria</taxon>
        <taxon>Pseudomonadati</taxon>
        <taxon>Pseudomonadota</taxon>
        <taxon>Gammaproteobacteria</taxon>
        <taxon>Pseudomonadales</taxon>
        <taxon>Pseudomonadaceae</taxon>
        <taxon>Pseudomonas</taxon>
    </lineage>
</organism>
<proteinExistence type="predicted"/>
<dbReference type="Proteomes" id="UP000183772">
    <property type="component" value="Chromosome I"/>
</dbReference>
<keyword evidence="1" id="KW-0812">Transmembrane</keyword>
<sequence>MSPKKGPNVPFLGLMVSPWIISLLAMHPNTKAMWMKIMSFSLN</sequence>